<dbReference type="Proteomes" id="UP000198348">
    <property type="component" value="Unassembled WGS sequence"/>
</dbReference>
<dbReference type="InterPro" id="IPR036661">
    <property type="entry name" value="Luciferase-like_sf"/>
</dbReference>
<sequence>MAFRMDATRSSMAPMRHGIVLFTSDRGITPSVAAKAAEDNGFDTFYVPEHTHIPTRRAAAHPGTGDESLPDDRYMRTLDPWVSLATAAAVTSRIRLATAVALPVESDPITLAKTIASLDHLSGGRVTVGAGFGWNTDELSDHRVPAGRRRTVLREYLDAMRALWNQEEASYDGEFVSFGPSWAWPKPVQPQPPVLIGAGGGPKTFAWIAANADGWITTPLEQDITGKVDALHDNWRAAGRAGHPEIVVLAAVKPSAEDIATWERIGVTEIIWGLPDKSEDEVISFLGRHARRLGLTSDEGAATAAEASATGHAERSGSR</sequence>
<dbReference type="CDD" id="cd01097">
    <property type="entry name" value="Tetrahydromethanopterin_reductase"/>
    <property type="match status" value="1"/>
</dbReference>
<dbReference type="InterPro" id="IPR019921">
    <property type="entry name" value="Lucif-like_OxRdtase_Rv2161c"/>
</dbReference>
<gene>
    <name evidence="3" type="ORF">SAMN06265360_12411</name>
</gene>
<dbReference type="PANTHER" id="PTHR30011">
    <property type="entry name" value="ALKANESULFONATE MONOOXYGENASE-RELATED"/>
    <property type="match status" value="1"/>
</dbReference>
<evidence type="ECO:0000259" key="2">
    <source>
        <dbReference type="Pfam" id="PF00296"/>
    </source>
</evidence>
<reference evidence="4" key="1">
    <citation type="submission" date="2017-06" db="EMBL/GenBank/DDBJ databases">
        <authorList>
            <person name="Varghese N."/>
            <person name="Submissions S."/>
        </authorList>
    </citation>
    <scope>NUCLEOTIDE SEQUENCE [LARGE SCALE GENOMIC DNA]</scope>
    <source>
        <strain evidence="4">DSM 45207</strain>
    </source>
</reference>
<accession>A0A238ZRT2</accession>
<name>A0A238ZRT2_9PSEU</name>
<dbReference type="SUPFAM" id="SSF51679">
    <property type="entry name" value="Bacterial luciferase-like"/>
    <property type="match status" value="1"/>
</dbReference>
<evidence type="ECO:0000313" key="4">
    <source>
        <dbReference type="Proteomes" id="UP000198348"/>
    </source>
</evidence>
<keyword evidence="4" id="KW-1185">Reference proteome</keyword>
<protein>
    <submittedName>
        <fullName evidence="3">Probable F420-dependent oxidoreductase, Rv2161c family</fullName>
    </submittedName>
</protein>
<dbReference type="InterPro" id="IPR051260">
    <property type="entry name" value="Diverse_substr_monoxygenases"/>
</dbReference>
<dbReference type="Pfam" id="PF00296">
    <property type="entry name" value="Bac_luciferase"/>
    <property type="match status" value="1"/>
</dbReference>
<dbReference type="EMBL" id="FZNW01000024">
    <property type="protein sequence ID" value="SNR85658.1"/>
    <property type="molecule type" value="Genomic_DNA"/>
</dbReference>
<dbReference type="InterPro" id="IPR011251">
    <property type="entry name" value="Luciferase-like_dom"/>
</dbReference>
<dbReference type="PANTHER" id="PTHR30011:SF32">
    <property type="entry name" value="CONSERVED PROTEIN"/>
    <property type="match status" value="1"/>
</dbReference>
<feature type="domain" description="Luciferase-like" evidence="2">
    <location>
        <begin position="34"/>
        <end position="281"/>
    </location>
</feature>
<proteinExistence type="predicted"/>
<feature type="compositionally biased region" description="Low complexity" evidence="1">
    <location>
        <begin position="300"/>
        <end position="311"/>
    </location>
</feature>
<evidence type="ECO:0000256" key="1">
    <source>
        <dbReference type="SAM" id="MobiDB-lite"/>
    </source>
</evidence>
<organism evidence="3 4">
    <name type="scientific">Haloechinothrix alba</name>
    <dbReference type="NCBI Taxonomy" id="664784"/>
    <lineage>
        <taxon>Bacteria</taxon>
        <taxon>Bacillati</taxon>
        <taxon>Actinomycetota</taxon>
        <taxon>Actinomycetes</taxon>
        <taxon>Pseudonocardiales</taxon>
        <taxon>Pseudonocardiaceae</taxon>
        <taxon>Haloechinothrix</taxon>
    </lineage>
</organism>
<dbReference type="Gene3D" id="3.20.20.30">
    <property type="entry name" value="Luciferase-like domain"/>
    <property type="match status" value="1"/>
</dbReference>
<dbReference type="AlphaFoldDB" id="A0A238ZRT2"/>
<dbReference type="GO" id="GO:0016705">
    <property type="term" value="F:oxidoreductase activity, acting on paired donors, with incorporation or reduction of molecular oxygen"/>
    <property type="evidence" value="ECO:0007669"/>
    <property type="project" value="InterPro"/>
</dbReference>
<evidence type="ECO:0000313" key="3">
    <source>
        <dbReference type="EMBL" id="SNR85658.1"/>
    </source>
</evidence>
<feature type="region of interest" description="Disordered" evidence="1">
    <location>
        <begin position="300"/>
        <end position="319"/>
    </location>
</feature>
<dbReference type="NCBIfam" id="TIGR03619">
    <property type="entry name" value="F420_Rv2161c"/>
    <property type="match status" value="1"/>
</dbReference>